<dbReference type="EMBL" id="CCRF01000027">
    <property type="protein sequence ID" value="CEE00592.1"/>
    <property type="molecule type" value="Genomic_DNA"/>
</dbReference>
<evidence type="ECO:0000256" key="2">
    <source>
        <dbReference type="ARBA" id="ARBA00023315"/>
    </source>
</evidence>
<sequence>MEIRLAQLDDKKAILSIIKNVVIDMSSQGINQWDQTYPNEEVVTEDILDREVYVASEDTVIKGVITLNEYQDEEYETIPWKYNGDKILVIHRLCVDPKFQGAGIATKLLNFAEQFGKENNYSAIRLDSFTENKGACRLYEKHGYEKRGFVTFRKGDFICFEKNYKTHKEIL</sequence>
<organism evidence="4 5">
    <name type="scientific">Caldibacillus thermoamylovorans</name>
    <dbReference type="NCBI Taxonomy" id="35841"/>
    <lineage>
        <taxon>Bacteria</taxon>
        <taxon>Bacillati</taxon>
        <taxon>Bacillota</taxon>
        <taxon>Bacilli</taxon>
        <taxon>Bacillales</taxon>
        <taxon>Bacillaceae</taxon>
        <taxon>Caldibacillus</taxon>
    </lineage>
</organism>
<keyword evidence="2" id="KW-0012">Acyltransferase</keyword>
<evidence type="ECO:0000256" key="1">
    <source>
        <dbReference type="ARBA" id="ARBA00022679"/>
    </source>
</evidence>
<keyword evidence="1 4" id="KW-0808">Transferase</keyword>
<dbReference type="Gene3D" id="3.40.630.30">
    <property type="match status" value="1"/>
</dbReference>
<dbReference type="SUPFAM" id="SSF55729">
    <property type="entry name" value="Acyl-CoA N-acyltransferases (Nat)"/>
    <property type="match status" value="1"/>
</dbReference>
<protein>
    <submittedName>
        <fullName evidence="4">N-acetyltransferase GCN5</fullName>
    </submittedName>
</protein>
<dbReference type="AlphaFoldDB" id="A0A090ISC9"/>
<proteinExistence type="predicted"/>
<name>A0A090ISC9_9BACI</name>
<feature type="domain" description="N-acetyltransferase" evidence="3">
    <location>
        <begin position="1"/>
        <end position="165"/>
    </location>
</feature>
<gene>
    <name evidence="4" type="ORF">BT1A1_0741</name>
</gene>
<dbReference type="InterPro" id="IPR016181">
    <property type="entry name" value="Acyl_CoA_acyltransferase"/>
</dbReference>
<dbReference type="RefSeq" id="WP_034768227.1">
    <property type="nucleotide sequence ID" value="NZ_CCRF01000027.1"/>
</dbReference>
<evidence type="ECO:0000259" key="3">
    <source>
        <dbReference type="PROSITE" id="PS51186"/>
    </source>
</evidence>
<reference evidence="4 5" key="1">
    <citation type="submission" date="2014-07" db="EMBL/GenBank/DDBJ databases">
        <authorList>
            <person name="Wibberg Daniel"/>
        </authorList>
    </citation>
    <scope>NUCLEOTIDE SEQUENCE [LARGE SCALE GENOMIC DNA]</scope>
</reference>
<dbReference type="PANTHER" id="PTHR42919:SF8">
    <property type="entry name" value="N-ALPHA-ACETYLTRANSFERASE 50"/>
    <property type="match status" value="1"/>
</dbReference>
<dbReference type="InterPro" id="IPR000182">
    <property type="entry name" value="GNAT_dom"/>
</dbReference>
<dbReference type="InterPro" id="IPR051556">
    <property type="entry name" value="N-term/lysine_N-AcTrnsfr"/>
</dbReference>
<dbReference type="CDD" id="cd04301">
    <property type="entry name" value="NAT_SF"/>
    <property type="match status" value="1"/>
</dbReference>
<keyword evidence="5" id="KW-1185">Reference proteome</keyword>
<dbReference type="Proteomes" id="UP000040576">
    <property type="component" value="Unassembled WGS sequence"/>
</dbReference>
<accession>A0A090ISC9</accession>
<dbReference type="PROSITE" id="PS51186">
    <property type="entry name" value="GNAT"/>
    <property type="match status" value="1"/>
</dbReference>
<evidence type="ECO:0000313" key="5">
    <source>
        <dbReference type="Proteomes" id="UP000040576"/>
    </source>
</evidence>
<dbReference type="Pfam" id="PF00583">
    <property type="entry name" value="Acetyltransf_1"/>
    <property type="match status" value="1"/>
</dbReference>
<evidence type="ECO:0000313" key="4">
    <source>
        <dbReference type="EMBL" id="CEE00592.1"/>
    </source>
</evidence>
<dbReference type="GO" id="GO:0016747">
    <property type="term" value="F:acyltransferase activity, transferring groups other than amino-acyl groups"/>
    <property type="evidence" value="ECO:0007669"/>
    <property type="project" value="InterPro"/>
</dbReference>
<dbReference type="PANTHER" id="PTHR42919">
    <property type="entry name" value="N-ALPHA-ACETYLTRANSFERASE"/>
    <property type="match status" value="1"/>
</dbReference>